<name>A0A8T1WMT3_9STRA</name>
<feature type="domain" description="FYVE-type" evidence="5">
    <location>
        <begin position="55"/>
        <end position="121"/>
    </location>
</feature>
<reference evidence="6" key="1">
    <citation type="submission" date="2021-02" db="EMBL/GenBank/DDBJ databases">
        <authorList>
            <person name="Palmer J.M."/>
        </authorList>
    </citation>
    <scope>NUCLEOTIDE SEQUENCE</scope>
    <source>
        <strain evidence="6">SCRP23</strain>
    </source>
</reference>
<organism evidence="6 7">
    <name type="scientific">Phytophthora boehmeriae</name>
    <dbReference type="NCBI Taxonomy" id="109152"/>
    <lineage>
        <taxon>Eukaryota</taxon>
        <taxon>Sar</taxon>
        <taxon>Stramenopiles</taxon>
        <taxon>Oomycota</taxon>
        <taxon>Peronosporomycetes</taxon>
        <taxon>Peronosporales</taxon>
        <taxon>Peronosporaceae</taxon>
        <taxon>Phytophthora</taxon>
    </lineage>
</organism>
<proteinExistence type="predicted"/>
<accession>A0A8T1WMT3</accession>
<evidence type="ECO:0000256" key="1">
    <source>
        <dbReference type="ARBA" id="ARBA00022723"/>
    </source>
</evidence>
<evidence type="ECO:0000313" key="6">
    <source>
        <dbReference type="EMBL" id="KAG7393039.1"/>
    </source>
</evidence>
<dbReference type="PANTHER" id="PTHR39490:SF8">
    <property type="entry name" value="ZINC FINGER FYVE DOMAIN-CONTAINING PROTEIN 21"/>
    <property type="match status" value="1"/>
</dbReference>
<dbReference type="PROSITE" id="PS50178">
    <property type="entry name" value="ZF_FYVE"/>
    <property type="match status" value="1"/>
</dbReference>
<dbReference type="InterPro" id="IPR052113">
    <property type="entry name" value="FYVE-type_Zinc_Finger"/>
</dbReference>
<evidence type="ECO:0000259" key="5">
    <source>
        <dbReference type="PROSITE" id="PS50178"/>
    </source>
</evidence>
<keyword evidence="2 4" id="KW-0863">Zinc-finger</keyword>
<dbReference type="Pfam" id="PF01363">
    <property type="entry name" value="FYVE"/>
    <property type="match status" value="1"/>
</dbReference>
<dbReference type="GO" id="GO:0008270">
    <property type="term" value="F:zinc ion binding"/>
    <property type="evidence" value="ECO:0007669"/>
    <property type="project" value="UniProtKB-KW"/>
</dbReference>
<evidence type="ECO:0000256" key="4">
    <source>
        <dbReference type="PROSITE-ProRule" id="PRU00091"/>
    </source>
</evidence>
<dbReference type="AlphaFoldDB" id="A0A8T1WMT3"/>
<evidence type="ECO:0000256" key="3">
    <source>
        <dbReference type="ARBA" id="ARBA00022833"/>
    </source>
</evidence>
<gene>
    <name evidence="6" type="ORF">PHYBOEH_006201</name>
</gene>
<evidence type="ECO:0000256" key="2">
    <source>
        <dbReference type="ARBA" id="ARBA00022771"/>
    </source>
</evidence>
<comment type="caution">
    <text evidence="6">The sequence shown here is derived from an EMBL/GenBank/DDBJ whole genome shotgun (WGS) entry which is preliminary data.</text>
</comment>
<dbReference type="EMBL" id="JAGDFL010000327">
    <property type="protein sequence ID" value="KAG7393039.1"/>
    <property type="molecule type" value="Genomic_DNA"/>
</dbReference>
<dbReference type="SMART" id="SM00064">
    <property type="entry name" value="FYVE"/>
    <property type="match status" value="1"/>
</dbReference>
<dbReference type="InterPro" id="IPR017455">
    <property type="entry name" value="Znf_FYVE-rel"/>
</dbReference>
<keyword evidence="7" id="KW-1185">Reference proteome</keyword>
<dbReference type="OrthoDB" id="660555at2759"/>
<dbReference type="PANTHER" id="PTHR39490">
    <property type="entry name" value="ARRESTIN DOMAIN-CONTAINING PROTEIN D"/>
    <property type="match status" value="1"/>
</dbReference>
<dbReference type="Proteomes" id="UP000693981">
    <property type="component" value="Unassembled WGS sequence"/>
</dbReference>
<sequence length="187" mass="21167">MKSHPTPELLKTRSKDPLESSWRAHMVVLYIPDSTTHSGTDCVWLEQSDGQWVPDVSVDTCMLCRTEFSFWIRRHHCRRCGAVVCDGCSGSRTKFIYKEISPNQLAEEDSRVCDACIRVIDEKLALGVSRRFGKGVSAAMDDNQQEHKVVAPLAPDKGGNRTVMTMGRYRAEIKESEGNRYIRDTDL</sequence>
<evidence type="ECO:0000313" key="7">
    <source>
        <dbReference type="Proteomes" id="UP000693981"/>
    </source>
</evidence>
<protein>
    <recommendedName>
        <fullName evidence="5">FYVE-type domain-containing protein</fullName>
    </recommendedName>
</protein>
<keyword evidence="1" id="KW-0479">Metal-binding</keyword>
<dbReference type="InterPro" id="IPR000306">
    <property type="entry name" value="Znf_FYVE"/>
</dbReference>
<keyword evidence="3" id="KW-0862">Zinc</keyword>